<protein>
    <submittedName>
        <fullName evidence="1">Uncharacterized protein</fullName>
    </submittedName>
</protein>
<comment type="caution">
    <text evidence="1">The sequence shown here is derived from an EMBL/GenBank/DDBJ whole genome shotgun (WGS) entry which is preliminary data.</text>
</comment>
<reference evidence="1 2" key="1">
    <citation type="journal article" date="2019" name="Nat. Med.">
        <title>A library of human gut bacterial isolates paired with longitudinal multiomics data enables mechanistic microbiome research.</title>
        <authorList>
            <person name="Poyet M."/>
            <person name="Groussin M."/>
            <person name="Gibbons S.M."/>
            <person name="Avila-Pacheco J."/>
            <person name="Jiang X."/>
            <person name="Kearney S.M."/>
            <person name="Perrotta A.R."/>
            <person name="Berdy B."/>
            <person name="Zhao S."/>
            <person name="Lieberman T.D."/>
            <person name="Swanson P.K."/>
            <person name="Smith M."/>
            <person name="Roesemann S."/>
            <person name="Alexander J.E."/>
            <person name="Rich S.A."/>
            <person name="Livny J."/>
            <person name="Vlamakis H."/>
            <person name="Clish C."/>
            <person name="Bullock K."/>
            <person name="Deik A."/>
            <person name="Scott J."/>
            <person name="Pierce K.A."/>
            <person name="Xavier R.J."/>
            <person name="Alm E.J."/>
        </authorList>
    </citation>
    <scope>NUCLEOTIDE SEQUENCE [LARGE SCALE GENOMIC DNA]</scope>
    <source>
        <strain evidence="1 2">BIOML-A162</strain>
    </source>
</reference>
<organism evidence="1 2">
    <name type="scientific">Bacteroides thetaiotaomicron</name>
    <dbReference type="NCBI Taxonomy" id="818"/>
    <lineage>
        <taxon>Bacteria</taxon>
        <taxon>Pseudomonadati</taxon>
        <taxon>Bacteroidota</taxon>
        <taxon>Bacteroidia</taxon>
        <taxon>Bacteroidales</taxon>
        <taxon>Bacteroidaceae</taxon>
        <taxon>Bacteroides</taxon>
    </lineage>
</organism>
<dbReference type="Pfam" id="PF16378">
    <property type="entry name" value="DUF4988"/>
    <property type="match status" value="1"/>
</dbReference>
<dbReference type="EMBL" id="WCRY01000002">
    <property type="protein sequence ID" value="KAB4487081.1"/>
    <property type="molecule type" value="Genomic_DNA"/>
</dbReference>
<dbReference type="RefSeq" id="WP_062695296.1">
    <property type="nucleotide sequence ID" value="NZ_CAXKYD010000025.1"/>
</dbReference>
<evidence type="ECO:0000313" key="1">
    <source>
        <dbReference type="EMBL" id="KAB4487081.1"/>
    </source>
</evidence>
<proteinExistence type="predicted"/>
<name>A0A0P0FHL1_BACT4</name>
<accession>A0A0P0FHL1</accession>
<dbReference type="AlphaFoldDB" id="A0A0P0FHL1"/>
<dbReference type="GeneID" id="60925780"/>
<dbReference type="KEGG" id="btho:Btheta7330_03371"/>
<evidence type="ECO:0000313" key="2">
    <source>
        <dbReference type="Proteomes" id="UP000436858"/>
    </source>
</evidence>
<sequence length="394" mass="43709">MKTFRFIYQFVLLLMCTTACNEYDDSELWDRVNSLDDRVTSIENQLKALNNDITSISALVGALQNRLYLTNVTTLGDGYTLTFSDGSHITVSDGKDGINGKDAPVINVRYYNGRYYWVQTINGETTWLNDSDGNKIPASGTDAITPLLKVDSDGYWIISYDKGYTYSKLLDEYGKAVKASGMDGDSFFESVEATEDELRLILKDGTEIVIPLGEQSLYKAVNLGLSVRWASFNLGAITSSEKGGYFLWGDVDNVGVMPDYQAPNIDNICGSKYDIARAMWGGSWRLPNKAEQIDLIKKCTWTRATINGVSGMKVTGSNGNSIFLPSTGYMLPASGPAGATQLVDENSGYYWVGESYGDTYGRFGYVFYYNSTSYYYNASWNASMIKMAIRPVKE</sequence>
<dbReference type="InterPro" id="IPR032149">
    <property type="entry name" value="DUF4988"/>
</dbReference>
<gene>
    <name evidence="1" type="ORF">GAN91_03515</name>
</gene>
<dbReference type="Proteomes" id="UP000436858">
    <property type="component" value="Unassembled WGS sequence"/>
</dbReference>